<reference evidence="8" key="1">
    <citation type="submission" date="2021-03" db="EMBL/GenBank/DDBJ databases">
        <authorList>
            <person name="Wang G."/>
        </authorList>
    </citation>
    <scope>NUCLEOTIDE SEQUENCE</scope>
    <source>
        <strain evidence="8">KCTC 12899</strain>
    </source>
</reference>
<evidence type="ECO:0000256" key="2">
    <source>
        <dbReference type="ARBA" id="ARBA00022723"/>
    </source>
</evidence>
<name>A0A8J7Q307_9BACT</name>
<dbReference type="Pfam" id="PF18986">
    <property type="entry name" value="DUF5719"/>
    <property type="match status" value="1"/>
</dbReference>
<proteinExistence type="predicted"/>
<dbReference type="Pfam" id="PF07504">
    <property type="entry name" value="FTP"/>
    <property type="match status" value="1"/>
</dbReference>
<organism evidence="8 9">
    <name type="scientific">Acanthopleuribacter pedis</name>
    <dbReference type="NCBI Taxonomy" id="442870"/>
    <lineage>
        <taxon>Bacteria</taxon>
        <taxon>Pseudomonadati</taxon>
        <taxon>Acidobacteriota</taxon>
        <taxon>Holophagae</taxon>
        <taxon>Acanthopleuribacterales</taxon>
        <taxon>Acanthopleuribacteraceae</taxon>
        <taxon>Acanthopleuribacter</taxon>
    </lineage>
</organism>
<protein>
    <recommendedName>
        <fullName evidence="7">FTP domain-containing protein</fullName>
    </recommendedName>
</protein>
<keyword evidence="9" id="KW-1185">Reference proteome</keyword>
<keyword evidence="4" id="KW-0862">Zinc</keyword>
<feature type="domain" description="FTP" evidence="7">
    <location>
        <begin position="75"/>
        <end position="100"/>
    </location>
</feature>
<dbReference type="InterPro" id="IPR050728">
    <property type="entry name" value="Zinc_Metalloprotease_M4"/>
</dbReference>
<keyword evidence="3" id="KW-0378">Hydrolase</keyword>
<dbReference type="GO" id="GO:0006508">
    <property type="term" value="P:proteolysis"/>
    <property type="evidence" value="ECO:0007669"/>
    <property type="project" value="UniProtKB-KW"/>
</dbReference>
<dbReference type="InterPro" id="IPR011096">
    <property type="entry name" value="FTP_domain"/>
</dbReference>
<comment type="caution">
    <text evidence="8">The sequence shown here is derived from an EMBL/GenBank/DDBJ whole genome shotgun (WGS) entry which is preliminary data.</text>
</comment>
<evidence type="ECO:0000256" key="3">
    <source>
        <dbReference type="ARBA" id="ARBA00022801"/>
    </source>
</evidence>
<evidence type="ECO:0000256" key="1">
    <source>
        <dbReference type="ARBA" id="ARBA00022670"/>
    </source>
</evidence>
<accession>A0A8J7Q307</accession>
<dbReference type="AlphaFoldDB" id="A0A8J7Q307"/>
<evidence type="ECO:0000259" key="7">
    <source>
        <dbReference type="Pfam" id="PF07504"/>
    </source>
</evidence>
<keyword evidence="2" id="KW-0479">Metal-binding</keyword>
<dbReference type="GO" id="GO:0046872">
    <property type="term" value="F:metal ion binding"/>
    <property type="evidence" value="ECO:0007669"/>
    <property type="project" value="UniProtKB-KW"/>
</dbReference>
<gene>
    <name evidence="8" type="ORF">J3U88_03735</name>
</gene>
<evidence type="ECO:0000313" key="8">
    <source>
        <dbReference type="EMBL" id="MBO1317559.1"/>
    </source>
</evidence>
<keyword evidence="1" id="KW-0645">Protease</keyword>
<evidence type="ECO:0000313" key="9">
    <source>
        <dbReference type="Proteomes" id="UP000664417"/>
    </source>
</evidence>
<evidence type="ECO:0000256" key="4">
    <source>
        <dbReference type="ARBA" id="ARBA00022833"/>
    </source>
</evidence>
<feature type="region of interest" description="Disordered" evidence="6">
    <location>
        <begin position="227"/>
        <end position="248"/>
    </location>
</feature>
<dbReference type="Proteomes" id="UP000664417">
    <property type="component" value="Unassembled WGS sequence"/>
</dbReference>
<evidence type="ECO:0000256" key="6">
    <source>
        <dbReference type="SAM" id="MobiDB-lite"/>
    </source>
</evidence>
<keyword evidence="5" id="KW-0482">Metalloprotease</keyword>
<evidence type="ECO:0000256" key="5">
    <source>
        <dbReference type="ARBA" id="ARBA00023049"/>
    </source>
</evidence>
<dbReference type="PANTHER" id="PTHR33794:SF1">
    <property type="entry name" value="BACILLOLYSIN"/>
    <property type="match status" value="1"/>
</dbReference>
<dbReference type="GO" id="GO:0008237">
    <property type="term" value="F:metallopeptidase activity"/>
    <property type="evidence" value="ECO:0007669"/>
    <property type="project" value="UniProtKB-KW"/>
</dbReference>
<dbReference type="RefSeq" id="WP_207856854.1">
    <property type="nucleotide sequence ID" value="NZ_JAFREP010000003.1"/>
</dbReference>
<sequence length="997" mass="108014">MKRTIAALFFSAALAVAGQPQGQPELPRMIHKPVSKVGLSGETQARAWLADNHDALQLAQSDLVLIRTQESLLAHHYTFAQMVNGVRVQDGEVVVSVDKKAGTINRVSQHVIVADLPLAVEKFTLSGDDAQEVAWQHLEVRGELRGMPSDEQRWVDVDGTLRLAHRVSIFCDEPSGDWVVLVDAVSGEILDTQDMLRDHYRGEAKPPATGPLTARTEAIARYQEKQNRVSKNQAVGKRADGRAMVFDPDPVTTRQQAGLQDNSPSSEFDGTYFERTLQDITESGGTYSLTGPWVRILDFDFPDVAPSTTTDGFWNFTRENVAFHDAMTYYHIDENQRYMQRLGFTGTTGIQFGSIEADANALNGADNSQFSPSANRVFFGHGCVPDNEDADVIIHEYGHAIQFSIVSTWNRGGDEFMLGEAFGDYWAGSWSVRTNEGLLFEPAWVFHWDGHNFCWDGRRMDDRGQQYNPNAVYDRHSHGQIWSTGAFQGLLELMRQGIPREEVDKIILESMFGLGRSVTAPVWCEAIISTAQSLYPDGPHAQVLRNSFAANNIIDKVSAYTYLSAHVPPSTASWASGVEIANPNSSATNVSITTYEDEGSGTFRAVSTESITLSANQTRSVTPAGSGQRWLQITSDQPLSGLSSFTRQIDTTVGRETAAIPLIAETETGTSLVFPHIPADRNQFWSGFVLVNPNSGAASLTFELIGENGSDLSNLLSGGARASLAARDKWVNFLAEGPAGEAGLFDDSGSSEKVAWVRVSSDQQLAGFQLYGYRSDRGEAATAGIIATPNQNRELQPIRVSVEGVDWNGFAVVNPSAEAANLTMTAYGTDGSIITQQNTSIGARAKTLGLNLAGGNFVYPTTNPVLNLDGNSVHTVVVQSNAPLRIFGLTGDSGNTTLDGAAALGLTTNTVFTNPSGTLQIFKAKVPGTLTISRTDSRGDVTTQTLEMAAGANQSIQLEDGLQSVQIQGDYFTSALISSDPERALTVIEGKQIAYNP</sequence>
<dbReference type="SUPFAM" id="SSF55486">
    <property type="entry name" value="Metalloproteases ('zincins'), catalytic domain"/>
    <property type="match status" value="1"/>
</dbReference>
<dbReference type="EMBL" id="JAFREP010000003">
    <property type="protein sequence ID" value="MBO1317559.1"/>
    <property type="molecule type" value="Genomic_DNA"/>
</dbReference>
<dbReference type="InterPro" id="IPR043777">
    <property type="entry name" value="DUF5719"/>
</dbReference>
<dbReference type="PANTHER" id="PTHR33794">
    <property type="entry name" value="BACILLOLYSIN"/>
    <property type="match status" value="1"/>
</dbReference>